<dbReference type="OrthoDB" id="9803416at2"/>
<keyword evidence="6" id="KW-0460">Magnesium</keyword>
<evidence type="ECO:0000256" key="3">
    <source>
        <dbReference type="ARBA" id="ARBA00022448"/>
    </source>
</evidence>
<keyword evidence="4" id="KW-1003">Cell membrane</keyword>
<evidence type="ECO:0000256" key="7">
    <source>
        <dbReference type="ARBA" id="ARBA00022989"/>
    </source>
</evidence>
<organism evidence="13 14">
    <name type="scientific">Rossellomorea vietnamensis</name>
    <dbReference type="NCBI Taxonomy" id="218284"/>
    <lineage>
        <taxon>Bacteria</taxon>
        <taxon>Bacillati</taxon>
        <taxon>Bacillota</taxon>
        <taxon>Bacilli</taxon>
        <taxon>Bacillales</taxon>
        <taxon>Bacillaceae</taxon>
        <taxon>Rossellomorea</taxon>
    </lineage>
</organism>
<dbReference type="EMBL" id="VTEI01000003">
    <property type="protein sequence ID" value="TYS17619.1"/>
    <property type="molecule type" value="Genomic_DNA"/>
</dbReference>
<reference evidence="13 14" key="1">
    <citation type="submission" date="2019-08" db="EMBL/GenBank/DDBJ databases">
        <title>Bacillus genomes from the desert of Cuatro Cienegas, Coahuila.</title>
        <authorList>
            <person name="Olmedo-Alvarez G."/>
        </authorList>
    </citation>
    <scope>NUCLEOTIDE SEQUENCE [LARGE SCALE GENOMIC DNA]</scope>
    <source>
        <strain evidence="13 14">CH34_1T</strain>
    </source>
</reference>
<dbReference type="InterPro" id="IPR045863">
    <property type="entry name" value="CorA_TM1_TM2"/>
</dbReference>
<keyword evidence="9 12" id="KW-0472">Membrane</keyword>
<comment type="similarity">
    <text evidence="2">Belongs to the CorA metal ion transporter (MIT) (TC 1.A.35) family.</text>
</comment>
<dbReference type="PANTHER" id="PTHR46494:SF2">
    <property type="entry name" value="MAGNESIUM TRANSPORT PROTEIN CORA"/>
    <property type="match status" value="1"/>
</dbReference>
<evidence type="ECO:0000256" key="10">
    <source>
        <dbReference type="ARBA" id="ARBA00034269"/>
    </source>
</evidence>
<dbReference type="Pfam" id="PF01544">
    <property type="entry name" value="CorA"/>
    <property type="match status" value="1"/>
</dbReference>
<evidence type="ECO:0000256" key="2">
    <source>
        <dbReference type="ARBA" id="ARBA00009765"/>
    </source>
</evidence>
<dbReference type="Proteomes" id="UP000322267">
    <property type="component" value="Unassembled WGS sequence"/>
</dbReference>
<gene>
    <name evidence="13" type="ORF">FZC78_07080</name>
</gene>
<proteinExistence type="inferred from homology"/>
<dbReference type="RefSeq" id="WP_148938954.1">
    <property type="nucleotide sequence ID" value="NZ_VTEI01000003.1"/>
</dbReference>
<evidence type="ECO:0000256" key="8">
    <source>
        <dbReference type="ARBA" id="ARBA00023065"/>
    </source>
</evidence>
<evidence type="ECO:0000313" key="14">
    <source>
        <dbReference type="Proteomes" id="UP000322267"/>
    </source>
</evidence>
<dbReference type="Gene3D" id="1.20.58.340">
    <property type="entry name" value="Magnesium transport protein CorA, transmembrane region"/>
    <property type="match status" value="2"/>
</dbReference>
<dbReference type="GO" id="GO:0050897">
    <property type="term" value="F:cobalt ion binding"/>
    <property type="evidence" value="ECO:0007669"/>
    <property type="project" value="TreeGrafter"/>
</dbReference>
<dbReference type="SUPFAM" id="SSF144083">
    <property type="entry name" value="Magnesium transport protein CorA, transmembrane region"/>
    <property type="match status" value="1"/>
</dbReference>
<sequence>MQNNQISWDWIRLDSVSDDRFQYGLGPKFNHKSWFAEHGAHSDHFTLSDEESDGRITMAGSLPITITKELKTEDIHFILTKDRLITAGFSTTLFHWKEPKELHTIMKSCPSPHESFLLLINLVLDRYTMDLYPSFKHIKMLHSRIEGNKTSEHLSQLIDYRHKLIRWENMLLPYEEFLLTLKAAYGDVFSNSKEYIKVEARVQKIFKLIQHYNGTLNKLLNLDNTLVEYRGNEIMKTLTVFTVITTPMTALGALWGMNFKNMPELNEPYGYPLALTFILLSSIVIFIWLHKKGWTQNILEGKKGRDRKN</sequence>
<dbReference type="GO" id="GO:0005886">
    <property type="term" value="C:plasma membrane"/>
    <property type="evidence" value="ECO:0007669"/>
    <property type="project" value="UniProtKB-SubCell"/>
</dbReference>
<evidence type="ECO:0000256" key="4">
    <source>
        <dbReference type="ARBA" id="ARBA00022475"/>
    </source>
</evidence>
<dbReference type="InterPro" id="IPR002523">
    <property type="entry name" value="MgTranspt_CorA/ZnTranspt_ZntB"/>
</dbReference>
<dbReference type="GO" id="GO:0000287">
    <property type="term" value="F:magnesium ion binding"/>
    <property type="evidence" value="ECO:0007669"/>
    <property type="project" value="TreeGrafter"/>
</dbReference>
<dbReference type="GO" id="GO:0015087">
    <property type="term" value="F:cobalt ion transmembrane transporter activity"/>
    <property type="evidence" value="ECO:0007669"/>
    <property type="project" value="TreeGrafter"/>
</dbReference>
<comment type="caution">
    <text evidence="13">The sequence shown here is derived from an EMBL/GenBank/DDBJ whole genome shotgun (WGS) entry which is preliminary data.</text>
</comment>
<dbReference type="FunFam" id="1.20.58.340:FF:000004">
    <property type="entry name" value="Magnesium transport protein CorA"/>
    <property type="match status" value="1"/>
</dbReference>
<comment type="subcellular location">
    <subcellularLocation>
        <location evidence="1">Cell membrane</location>
        <topology evidence="1">Multi-pass membrane protein</topology>
    </subcellularLocation>
</comment>
<feature type="transmembrane region" description="Helical" evidence="12">
    <location>
        <begin position="269"/>
        <end position="289"/>
    </location>
</feature>
<comment type="function">
    <text evidence="11">Mediates influx of magnesium ions. Alternates between open and closed states. Activated by low cytoplasmic Mg(2+) levels. Inactive when cytoplasmic Mg(2+) levels are high.</text>
</comment>
<dbReference type="SUPFAM" id="SSF143865">
    <property type="entry name" value="CorA soluble domain-like"/>
    <property type="match status" value="1"/>
</dbReference>
<keyword evidence="3" id="KW-0813">Transport</keyword>
<evidence type="ECO:0000256" key="11">
    <source>
        <dbReference type="ARBA" id="ARBA00045497"/>
    </source>
</evidence>
<name>A0A5D4NUS0_9BACI</name>
<protein>
    <submittedName>
        <fullName evidence="13">Uncharacterized protein</fullName>
    </submittedName>
</protein>
<keyword evidence="7 12" id="KW-1133">Transmembrane helix</keyword>
<dbReference type="GO" id="GO:0015095">
    <property type="term" value="F:magnesium ion transmembrane transporter activity"/>
    <property type="evidence" value="ECO:0007669"/>
    <property type="project" value="TreeGrafter"/>
</dbReference>
<keyword evidence="5 12" id="KW-0812">Transmembrane</keyword>
<evidence type="ECO:0000256" key="1">
    <source>
        <dbReference type="ARBA" id="ARBA00004651"/>
    </source>
</evidence>
<keyword evidence="8" id="KW-0406">Ion transport</keyword>
<accession>A0A5D4NUS0</accession>
<comment type="catalytic activity">
    <reaction evidence="10">
        <text>Mg(2+)(in) = Mg(2+)(out)</text>
        <dbReference type="Rhea" id="RHEA:29827"/>
        <dbReference type="ChEBI" id="CHEBI:18420"/>
    </reaction>
</comment>
<evidence type="ECO:0000256" key="12">
    <source>
        <dbReference type="SAM" id="Phobius"/>
    </source>
</evidence>
<feature type="transmembrane region" description="Helical" evidence="12">
    <location>
        <begin position="238"/>
        <end position="257"/>
    </location>
</feature>
<evidence type="ECO:0000256" key="9">
    <source>
        <dbReference type="ARBA" id="ARBA00023136"/>
    </source>
</evidence>
<evidence type="ECO:0000256" key="6">
    <source>
        <dbReference type="ARBA" id="ARBA00022842"/>
    </source>
</evidence>
<dbReference type="PANTHER" id="PTHR46494">
    <property type="entry name" value="CORA FAMILY METAL ION TRANSPORTER (EUROFUNG)"/>
    <property type="match status" value="1"/>
</dbReference>
<evidence type="ECO:0000256" key="5">
    <source>
        <dbReference type="ARBA" id="ARBA00022692"/>
    </source>
</evidence>
<evidence type="ECO:0000313" key="13">
    <source>
        <dbReference type="EMBL" id="TYS17619.1"/>
    </source>
</evidence>
<dbReference type="InterPro" id="IPR045861">
    <property type="entry name" value="CorA_cytoplasmic_dom"/>
</dbReference>
<dbReference type="AlphaFoldDB" id="A0A5D4NUS0"/>